<dbReference type="Proteomes" id="UP000318538">
    <property type="component" value="Chromosome"/>
</dbReference>
<dbReference type="PROSITE" id="PS00107">
    <property type="entry name" value="PROTEIN_KINASE_ATP"/>
    <property type="match status" value="1"/>
</dbReference>
<feature type="repeat" description="WD" evidence="5">
    <location>
        <begin position="1726"/>
        <end position="1767"/>
    </location>
</feature>
<feature type="compositionally biased region" description="Basic and acidic residues" evidence="7">
    <location>
        <begin position="764"/>
        <end position="782"/>
    </location>
</feature>
<feature type="repeat" description="WD" evidence="5">
    <location>
        <begin position="1173"/>
        <end position="1206"/>
    </location>
</feature>
<feature type="region of interest" description="Disordered" evidence="7">
    <location>
        <begin position="764"/>
        <end position="790"/>
    </location>
</feature>
<dbReference type="Gene3D" id="1.10.510.10">
    <property type="entry name" value="Transferase(Phosphotransferase) domain 1"/>
    <property type="match status" value="1"/>
</dbReference>
<dbReference type="EC" id="2.7.11.1" evidence="9"/>
<dbReference type="InterPro" id="IPR000719">
    <property type="entry name" value="Prot_kinase_dom"/>
</dbReference>
<evidence type="ECO:0000313" key="9">
    <source>
        <dbReference type="EMBL" id="QDT03157.1"/>
    </source>
</evidence>
<dbReference type="PROSITE" id="PS50011">
    <property type="entry name" value="PROTEIN_KINASE_DOM"/>
    <property type="match status" value="1"/>
</dbReference>
<dbReference type="SMART" id="SM00320">
    <property type="entry name" value="WD40"/>
    <property type="match status" value="16"/>
</dbReference>
<feature type="compositionally biased region" description="Polar residues" evidence="7">
    <location>
        <begin position="54"/>
        <end position="68"/>
    </location>
</feature>
<feature type="region of interest" description="Disordered" evidence="7">
    <location>
        <begin position="219"/>
        <end position="242"/>
    </location>
</feature>
<feature type="binding site" evidence="6">
    <location>
        <position position="304"/>
    </location>
    <ligand>
        <name>ATP</name>
        <dbReference type="ChEBI" id="CHEBI:30616"/>
    </ligand>
</feature>
<dbReference type="Gene3D" id="3.30.200.20">
    <property type="entry name" value="Phosphorylase Kinase, domain 1"/>
    <property type="match status" value="1"/>
</dbReference>
<dbReference type="InterPro" id="IPR036322">
    <property type="entry name" value="WD40_repeat_dom_sf"/>
</dbReference>
<dbReference type="EMBL" id="CP036525">
    <property type="protein sequence ID" value="QDT03157.1"/>
    <property type="molecule type" value="Genomic_DNA"/>
</dbReference>
<evidence type="ECO:0000256" key="3">
    <source>
        <dbReference type="ARBA" id="ARBA00022741"/>
    </source>
</evidence>
<dbReference type="InterPro" id="IPR017441">
    <property type="entry name" value="Protein_kinase_ATP_BS"/>
</dbReference>
<keyword evidence="4 6" id="KW-0067">ATP-binding</keyword>
<feature type="domain" description="Protein kinase" evidence="8">
    <location>
        <begin position="275"/>
        <end position="552"/>
    </location>
</feature>
<keyword evidence="10" id="KW-1185">Reference proteome</keyword>
<dbReference type="Gene3D" id="2.130.10.10">
    <property type="entry name" value="YVTN repeat-like/Quinoprotein amine dehydrogenase"/>
    <property type="match status" value="6"/>
</dbReference>
<evidence type="ECO:0000256" key="4">
    <source>
        <dbReference type="ARBA" id="ARBA00022840"/>
    </source>
</evidence>
<dbReference type="GO" id="GO:0004674">
    <property type="term" value="F:protein serine/threonine kinase activity"/>
    <property type="evidence" value="ECO:0007669"/>
    <property type="project" value="UniProtKB-EC"/>
</dbReference>
<dbReference type="SUPFAM" id="SSF50978">
    <property type="entry name" value="WD40 repeat-like"/>
    <property type="match status" value="4"/>
</dbReference>
<gene>
    <name evidence="9" type="primary">pknD_1</name>
    <name evidence="9" type="ORF">K227x_15390</name>
</gene>
<dbReference type="SUPFAM" id="SSF56112">
    <property type="entry name" value="Protein kinase-like (PK-like)"/>
    <property type="match status" value="1"/>
</dbReference>
<evidence type="ECO:0000256" key="5">
    <source>
        <dbReference type="PROSITE-ProRule" id="PRU00221"/>
    </source>
</evidence>
<name>A0A517N7N6_9BACT</name>
<feature type="repeat" description="WD" evidence="5">
    <location>
        <begin position="1131"/>
        <end position="1172"/>
    </location>
</feature>
<dbReference type="Pfam" id="PF00400">
    <property type="entry name" value="WD40"/>
    <property type="match status" value="10"/>
</dbReference>
<reference evidence="9 10" key="1">
    <citation type="submission" date="2019-02" db="EMBL/GenBank/DDBJ databases">
        <title>Deep-cultivation of Planctomycetes and their phenomic and genomic characterization uncovers novel biology.</title>
        <authorList>
            <person name="Wiegand S."/>
            <person name="Jogler M."/>
            <person name="Boedeker C."/>
            <person name="Pinto D."/>
            <person name="Vollmers J."/>
            <person name="Rivas-Marin E."/>
            <person name="Kohn T."/>
            <person name="Peeters S.H."/>
            <person name="Heuer A."/>
            <person name="Rast P."/>
            <person name="Oberbeckmann S."/>
            <person name="Bunk B."/>
            <person name="Jeske O."/>
            <person name="Meyerdierks A."/>
            <person name="Storesund J.E."/>
            <person name="Kallscheuer N."/>
            <person name="Luecker S."/>
            <person name="Lage O.M."/>
            <person name="Pohl T."/>
            <person name="Merkel B.J."/>
            <person name="Hornburger P."/>
            <person name="Mueller R.-W."/>
            <person name="Bruemmer F."/>
            <person name="Labrenz M."/>
            <person name="Spormann A.M."/>
            <person name="Op den Camp H."/>
            <person name="Overmann J."/>
            <person name="Amann R."/>
            <person name="Jetten M.S.M."/>
            <person name="Mascher T."/>
            <person name="Medema M.H."/>
            <person name="Devos D.P."/>
            <person name="Kaster A.-K."/>
            <person name="Ovreas L."/>
            <person name="Rohde M."/>
            <person name="Galperin M.Y."/>
            <person name="Jogler C."/>
        </authorList>
    </citation>
    <scope>NUCLEOTIDE SEQUENCE [LARGE SCALE GENOMIC DNA]</scope>
    <source>
        <strain evidence="9 10">K22_7</strain>
    </source>
</reference>
<feature type="repeat" description="WD" evidence="5">
    <location>
        <begin position="935"/>
        <end position="975"/>
    </location>
</feature>
<keyword evidence="3 6" id="KW-0547">Nucleotide-binding</keyword>
<dbReference type="InterPro" id="IPR011009">
    <property type="entry name" value="Kinase-like_dom_sf"/>
</dbReference>
<dbReference type="PROSITE" id="PS00108">
    <property type="entry name" value="PROTEIN_KINASE_ST"/>
    <property type="match status" value="1"/>
</dbReference>
<feature type="compositionally biased region" description="Basic and acidic residues" evidence="7">
    <location>
        <begin position="731"/>
        <end position="745"/>
    </location>
</feature>
<dbReference type="PROSITE" id="PS50294">
    <property type="entry name" value="WD_REPEATS_REGION"/>
    <property type="match status" value="6"/>
</dbReference>
<sequence length="1921" mass="207760">MAKKKKPSSRASSPNDETVRIDAEQESVGDADRSSKPDSESPATGAHGDHPTVDSPTEKTPTGHTTILPTRPPSPPTDLDATVTLDSTLVFDDAADTDASVRDTAVTEPQDGTQETVAVDPTFHPETGGRAPLDKTVANIDIDQTVEITAQESADNQASIRNAGTVVYRGTADRDVKADNADKSGIEATVASLDATVKIGGTILGSQAIGATVNPRELSPEEAKQWSSIVGGDDRASRSYDSPAINRSFSDLHLERLRRNQVAEPHSDPNLPSDYRLNRKLGQGGMGDVYLARQRSLDRLLALKVIKPLEENRRRQLQKSGRLDKVEDERRMQFLAEAIITGDLDHPNIVPVHDVALTADGDLFYSMKRVDGTPWSDQLPQMTMSENLQTLLRVCDAVGFAHTRNVVHRDIKPENIMLGDFGVVMVMDWGLALPTGDYDKEKQASILSTSGLGGTPAFMAPEMAIGPLENIGVTADIYLLGATLFMIVTGNAPHQARNVSECLKVVRNNAIREIEDKHRGELMDIAMKAMATLPADRYQSVAEFQQAIQEFLSHDQSNGQATRAFELLHRGKQNRSLADFHRAVQGFEEAIQSWDGNQRARDGLAETIIAHSETAYETGEFESGIALLDAENPEHAELLAKLIHARDERDSRVGRLKLLRRVTAAMLVFILVGAVVSVGWINQARNEAEKAAVEAKKAEKIAKLETSRATEAGAKEKLAKEEAQKATQEAHAAKDKEREAKDNESIAKNDAIAARLVAEKSTREALEAKQEAEESKERESEARQAAVRGQKAAQYEEYVSKIGLAKARLEANDGQGARKILKEVEHLPRSNGWEWRWLMQQASQSTSDIQVDAPVIDSSISSDGRHGVIATEDGRVVTVTFDENGNLAGHAEIDPLRLASGLATSVAIADDPGLIAVGLESGDIWVLTPSGDRVLNGHQGRIADLQFTVDQTLVSGSADRTVRVWDGNDGEQLTAAKACWHLSPVRQLAVAGDRAALRVAVATSDNSGGQVSYWKFASDDEFRPDLLGTFSQHLSAVSAITLSDDGRWAASGDRDGHVWVWKPSDLKTSDYAQAIASALDQVDDVGGDAAVSPAPSSIRSTVRYAALSDPRFDDDKQWVSTADSKPVGSTGIAHQDVVRSIRFSQDGRSIVTASDDYTSKRWGLEHRDLETVMRGHGGWVVGADFLDAAGNRVVSASNDGSVRTWNADQYRGEFVSQVAVDGAGDGGTPDGNEVLRDAEAHAKEISSARFSLDGTRVLTASRDHTARVLAIDPETLAFKTVVTLDSNEDRFSDGTSYVAMSMATDVNQDRLWIGNADATIRVWDIDRGVEVDRVNGTGLNSSFAVSSDGRWLLTGASSVDVKAILWELDPTGKLPPRNTHSLGGHDQAVTAFAISSDGSQLFTGDRDGFGLLWDAATGRPIGAPIENVRGFRINAAAFSPDGRHLLVAADDEQLTKIDLQTRQQVGRWNHDGFVTRLSLSDDARWAVTVSERSSETRLTTTATCWDLSLGKGVVLDRLTQRLDPTASGRTQRRRITSAGFGAGSNQAAVCRSAWGDNGSMVQLFDLDSVAPDALSRDPEAADSKPLPAISQFQLPERLGTSEVVLPLADQKILTMNQNAAFQWDLSSGDLVKSYRTHVALTEASLSSDAKWAATASRSIKIWDAETGLAVEKIESPHAGPVRSVAFSMKSDADQHWLATGGDDGYAKLWTWNPKSKALKLSATLGGESHRTSIRRVGFSNDGNRLMAVGDHGRLTIWNVGQTQPVWTFGSDTVGNFTCGRFSEDGKTIAIGSTDHKVRVWTLDDADGPLGQPIVMDGHADAVLDVAVVGAGETMRIFTASADDSARVWDPRIGTLDEQQKPVAGREIISLRRHDGDVTTVDATRDGRLLMSAGNDGNVVLWPAQPVRTIQAESLFDVLDED</sequence>
<dbReference type="InterPro" id="IPR008271">
    <property type="entry name" value="Ser/Thr_kinase_AS"/>
</dbReference>
<feature type="compositionally biased region" description="Basic and acidic residues" evidence="7">
    <location>
        <begin position="712"/>
        <end position="724"/>
    </location>
</feature>
<dbReference type="SMART" id="SM00220">
    <property type="entry name" value="S_TKc"/>
    <property type="match status" value="1"/>
</dbReference>
<feature type="repeat" description="WD" evidence="5">
    <location>
        <begin position="1382"/>
        <end position="1423"/>
    </location>
</feature>
<dbReference type="InterPro" id="IPR001680">
    <property type="entry name" value="WD40_rpt"/>
</dbReference>
<evidence type="ECO:0000313" key="10">
    <source>
        <dbReference type="Proteomes" id="UP000318538"/>
    </source>
</evidence>
<evidence type="ECO:0000256" key="2">
    <source>
        <dbReference type="ARBA" id="ARBA00022737"/>
    </source>
</evidence>
<dbReference type="CDD" id="cd14014">
    <property type="entry name" value="STKc_PknB_like"/>
    <property type="match status" value="1"/>
</dbReference>
<keyword evidence="9" id="KW-0418">Kinase</keyword>
<dbReference type="InterPro" id="IPR050349">
    <property type="entry name" value="WD_LIS1/nudF_dynein_reg"/>
</dbReference>
<evidence type="ECO:0000256" key="7">
    <source>
        <dbReference type="SAM" id="MobiDB-lite"/>
    </source>
</evidence>
<dbReference type="KEGG" id="rlc:K227x_15390"/>
<dbReference type="PROSITE" id="PS50082">
    <property type="entry name" value="WD_REPEATS_2"/>
    <property type="match status" value="9"/>
</dbReference>
<dbReference type="PANTHER" id="PTHR44129">
    <property type="entry name" value="WD REPEAT-CONTAINING PROTEIN POP1"/>
    <property type="match status" value="1"/>
</dbReference>
<feature type="region of interest" description="Disordered" evidence="7">
    <location>
        <begin position="1"/>
        <end position="81"/>
    </location>
</feature>
<dbReference type="GO" id="GO:0005524">
    <property type="term" value="F:ATP binding"/>
    <property type="evidence" value="ECO:0007669"/>
    <property type="project" value="UniProtKB-UniRule"/>
</dbReference>
<dbReference type="CDD" id="cd00200">
    <property type="entry name" value="WD40"/>
    <property type="match status" value="1"/>
</dbReference>
<evidence type="ECO:0000256" key="1">
    <source>
        <dbReference type="ARBA" id="ARBA00022574"/>
    </source>
</evidence>
<protein>
    <submittedName>
        <fullName evidence="9">Serine/threonine-protein kinase PknD</fullName>
        <ecNumber evidence="9">2.7.11.1</ecNumber>
    </submittedName>
</protein>
<proteinExistence type="predicted"/>
<keyword evidence="1 5" id="KW-0853">WD repeat</keyword>
<dbReference type="Pfam" id="PF00069">
    <property type="entry name" value="Pkinase"/>
    <property type="match status" value="1"/>
</dbReference>
<organism evidence="9 10">
    <name type="scientific">Rubripirellula lacrimiformis</name>
    <dbReference type="NCBI Taxonomy" id="1930273"/>
    <lineage>
        <taxon>Bacteria</taxon>
        <taxon>Pseudomonadati</taxon>
        <taxon>Planctomycetota</taxon>
        <taxon>Planctomycetia</taxon>
        <taxon>Pirellulales</taxon>
        <taxon>Pirellulaceae</taxon>
        <taxon>Rubripirellula</taxon>
    </lineage>
</organism>
<dbReference type="OrthoDB" id="9765809at2"/>
<accession>A0A517N7N6</accession>
<feature type="repeat" description="WD" evidence="5">
    <location>
        <begin position="1781"/>
        <end position="1803"/>
    </location>
</feature>
<feature type="compositionally biased region" description="Basic and acidic residues" evidence="7">
    <location>
        <begin position="30"/>
        <end position="39"/>
    </location>
</feature>
<evidence type="ECO:0000259" key="8">
    <source>
        <dbReference type="PROSITE" id="PS50011"/>
    </source>
</evidence>
<dbReference type="RefSeq" id="WP_145168910.1">
    <property type="nucleotide sequence ID" value="NZ_CP036525.1"/>
</dbReference>
<dbReference type="InterPro" id="IPR015943">
    <property type="entry name" value="WD40/YVTN_repeat-like_dom_sf"/>
</dbReference>
<evidence type="ECO:0000256" key="6">
    <source>
        <dbReference type="PROSITE-ProRule" id="PRU10141"/>
    </source>
</evidence>
<feature type="repeat" description="WD" evidence="5">
    <location>
        <begin position="1030"/>
        <end position="1062"/>
    </location>
</feature>
<keyword evidence="9" id="KW-0808">Transferase</keyword>
<keyword evidence="2" id="KW-0677">Repeat</keyword>
<feature type="repeat" description="WD" evidence="5">
    <location>
        <begin position="1815"/>
        <end position="1849"/>
    </location>
</feature>
<feature type="repeat" description="WD" evidence="5">
    <location>
        <begin position="1870"/>
        <end position="1911"/>
    </location>
</feature>
<feature type="region of interest" description="Disordered" evidence="7">
    <location>
        <begin position="712"/>
        <end position="745"/>
    </location>
</feature>